<accession>A0A1P8EHD6</accession>
<sequence length="185" mass="20624">MRHLLGSAIIACSVIVSTSVFADPKLFNAELKGISRDKMRTVLAGTAVKPIREEDQYWVDKYNSNGVLEGATDLNFAYTSNGQFAYAEYKFPAFVNTGKILEVANLVASKYGQPSQRSGNTNVGEASFTWNFKNGMAIVVYRGWPDTTTFLQIKDKASYNKMKAEINAQDKKQFQHKAKQQQAAF</sequence>
<dbReference type="RefSeq" id="WP_076032594.1">
    <property type="nucleotide sequence ID" value="NZ_CP016896.1"/>
</dbReference>
<name>A0A1P8EHD6_9GAMM</name>
<evidence type="ECO:0000313" key="3">
    <source>
        <dbReference type="Proteomes" id="UP000185674"/>
    </source>
</evidence>
<gene>
    <name evidence="2" type="ORF">BEN76_06140</name>
</gene>
<evidence type="ECO:0000256" key="1">
    <source>
        <dbReference type="SAM" id="SignalP"/>
    </source>
</evidence>
<keyword evidence="1" id="KW-0732">Signal</keyword>
<dbReference type="KEGG" id="asol:BEN76_06140"/>
<organism evidence="2 3">
    <name type="scientific">Acinetobacter soli</name>
    <dbReference type="NCBI Taxonomy" id="487316"/>
    <lineage>
        <taxon>Bacteria</taxon>
        <taxon>Pseudomonadati</taxon>
        <taxon>Pseudomonadota</taxon>
        <taxon>Gammaproteobacteria</taxon>
        <taxon>Moraxellales</taxon>
        <taxon>Moraxellaceae</taxon>
        <taxon>Acinetobacter</taxon>
    </lineage>
</organism>
<dbReference type="Proteomes" id="UP000185674">
    <property type="component" value="Chromosome"/>
</dbReference>
<dbReference type="STRING" id="487316.BEN76_06140"/>
<dbReference type="AlphaFoldDB" id="A0A1P8EHD6"/>
<evidence type="ECO:0000313" key="2">
    <source>
        <dbReference type="EMBL" id="APV35619.1"/>
    </source>
</evidence>
<feature type="signal peptide" evidence="1">
    <location>
        <begin position="1"/>
        <end position="22"/>
    </location>
</feature>
<proteinExistence type="predicted"/>
<dbReference type="EMBL" id="CP016896">
    <property type="protein sequence ID" value="APV35619.1"/>
    <property type="molecule type" value="Genomic_DNA"/>
</dbReference>
<protein>
    <submittedName>
        <fullName evidence="2">Uncharacterized protein</fullName>
    </submittedName>
</protein>
<feature type="chain" id="PRO_5012275446" evidence="1">
    <location>
        <begin position="23"/>
        <end position="185"/>
    </location>
</feature>
<reference evidence="2 3" key="1">
    <citation type="submission" date="2016-08" db="EMBL/GenBank/DDBJ databases">
        <title>Complete genome sequence of Acinetobacter baylyi strain GFJ2.</title>
        <authorList>
            <person name="Tabata M."/>
            <person name="Kuboki S."/>
            <person name="Gibu N."/>
            <person name="Kinouchi Y."/>
            <person name="Vangnai A."/>
            <person name="Kasai D."/>
            <person name="Fukuda M."/>
        </authorList>
    </citation>
    <scope>NUCLEOTIDE SEQUENCE [LARGE SCALE GENOMIC DNA]</scope>
    <source>
        <strain evidence="2 3">GFJ2</strain>
    </source>
</reference>